<gene>
    <name evidence="1" type="ORF">CBF37_09310</name>
</gene>
<dbReference type="Pfam" id="PF13743">
    <property type="entry name" value="Thioredoxin_5"/>
    <property type="match status" value="1"/>
</dbReference>
<evidence type="ECO:0000313" key="1">
    <source>
        <dbReference type="EMBL" id="RST97661.1"/>
    </source>
</evidence>
<dbReference type="EMBL" id="NGJS01000015">
    <property type="protein sequence ID" value="RST97661.1"/>
    <property type="molecule type" value="Genomic_DNA"/>
</dbReference>
<comment type="caution">
    <text evidence="1">The sequence shown here is derived from an EMBL/GenBank/DDBJ whole genome shotgun (WGS) entry which is preliminary data.</text>
</comment>
<reference evidence="1 2" key="1">
    <citation type="submission" date="2017-05" db="EMBL/GenBank/DDBJ databases">
        <title>Vagococcus spp. assemblies.</title>
        <authorList>
            <person name="Gulvik C.A."/>
        </authorList>
    </citation>
    <scope>NUCLEOTIDE SEQUENCE [LARGE SCALE GENOMIC DNA]</scope>
    <source>
        <strain evidence="1 2">SS1995</strain>
    </source>
</reference>
<sequence>MENWRGDSMIEAYLFINPLDEGSLNLEKKFIELAAVGANHIQQKWIPVLNPQILHRYLLENHLQNKGLDYRNWLFDLLYSTCLDFKTAQLQGQAVARTFLMTLQERVLTDGLTYSDELVESVLADCNIDLPNFIDDRKSQLVIDFFNKDQQIAREMKIERFSSAVIFNYDNNDEYGILLDDQVPDECLIDLLITPGFSNVSGLVSNNHLSRYYYLQK</sequence>
<dbReference type="OrthoDB" id="2156137at2"/>
<proteinExistence type="predicted"/>
<evidence type="ECO:0000313" key="2">
    <source>
        <dbReference type="Proteomes" id="UP000287857"/>
    </source>
</evidence>
<keyword evidence="2" id="KW-1185">Reference proteome</keyword>
<organism evidence="1 2">
    <name type="scientific">Vagococcus vulneris</name>
    <dbReference type="NCBI Taxonomy" id="1977869"/>
    <lineage>
        <taxon>Bacteria</taxon>
        <taxon>Bacillati</taxon>
        <taxon>Bacillota</taxon>
        <taxon>Bacilli</taxon>
        <taxon>Lactobacillales</taxon>
        <taxon>Enterococcaceae</taxon>
        <taxon>Vagococcus</taxon>
    </lineage>
</organism>
<dbReference type="Proteomes" id="UP000287857">
    <property type="component" value="Unassembled WGS sequence"/>
</dbReference>
<dbReference type="AlphaFoldDB" id="A0A429ZV98"/>
<protein>
    <submittedName>
        <fullName evidence="1">Uncharacterized protein</fullName>
    </submittedName>
</protein>
<name>A0A429ZV98_9ENTE</name>
<accession>A0A429ZV98</accession>